<dbReference type="PANTHER" id="PTHR32108">
    <property type="entry name" value="DNA-DIRECTED RNA POLYMERASE SUBUNIT ALPHA"/>
    <property type="match status" value="1"/>
</dbReference>
<reference evidence="1" key="1">
    <citation type="submission" date="2018-02" db="EMBL/GenBank/DDBJ databases">
        <authorList>
            <person name="Cohen D.B."/>
            <person name="Kent A.D."/>
        </authorList>
    </citation>
    <scope>NUCLEOTIDE SEQUENCE</scope>
</reference>
<dbReference type="EMBL" id="OIVN01004646">
    <property type="protein sequence ID" value="SPD18529.1"/>
    <property type="molecule type" value="Genomic_DNA"/>
</dbReference>
<protein>
    <submittedName>
        <fullName evidence="1">Uncharacterized protein</fullName>
    </submittedName>
</protein>
<accession>A0A2N9I3D8</accession>
<gene>
    <name evidence="1" type="ORF">FSB_LOCUS46411</name>
</gene>
<dbReference type="AlphaFoldDB" id="A0A2N9I3D8"/>
<name>A0A2N9I3D8_FAGSY</name>
<sequence length="535" mass="61000">MNRSSDKRVMAPGSWGVGDVFSRFSGEDSSQTGEATGELRVAHCSWSCHLSNTLGLADQIVVSRKESACEGGCPGGKTRQIFSAFFLLFVCVRAHETELGLERYGPANRGHWSVFGPSEGIFPIEIPARPGKIFMIREFHVVSEHVLFPTHLGSQIKSFIALFHRSVFVRVVDIAPDVGFQRSWCHRKACVTFFLKVQALHKEELLTIRELHVVAEVTLLLKGFSLQTKLLQVGRNLRANTASQIGCFVNNTWQNLAKYWTEFHGGGQPNLAFGLVNISVKLSQPWSNLVKASQTWSNSEKCAPSPVSRSFQLYKETLILIHPVAIDKKYDPHISQHRFPQISKIRTVSQKALQILDLIHSHEQMAGETSGPNEHEVRMATLEHKFDDLLTFIHMMVKRDLGMENWRKEDGKDTNDEVLERHPHINTDRFDLRRMEKKSSKSFREYAQRWSEMAARARPPLDEKEMIKIFVDTLKNPYFDWMIGLQLQFFMDLIQVGERIEDAVKTKKIADMPALMALVEQIAKRTLMEKNEGEV</sequence>
<organism evidence="1">
    <name type="scientific">Fagus sylvatica</name>
    <name type="common">Beechnut</name>
    <dbReference type="NCBI Taxonomy" id="28930"/>
    <lineage>
        <taxon>Eukaryota</taxon>
        <taxon>Viridiplantae</taxon>
        <taxon>Streptophyta</taxon>
        <taxon>Embryophyta</taxon>
        <taxon>Tracheophyta</taxon>
        <taxon>Spermatophyta</taxon>
        <taxon>Magnoliopsida</taxon>
        <taxon>eudicotyledons</taxon>
        <taxon>Gunneridae</taxon>
        <taxon>Pentapetalae</taxon>
        <taxon>rosids</taxon>
        <taxon>fabids</taxon>
        <taxon>Fagales</taxon>
        <taxon>Fagaceae</taxon>
        <taxon>Fagus</taxon>
    </lineage>
</organism>
<evidence type="ECO:0000313" key="1">
    <source>
        <dbReference type="EMBL" id="SPD18529.1"/>
    </source>
</evidence>
<proteinExistence type="predicted"/>
<dbReference type="PANTHER" id="PTHR32108:SF9">
    <property type="entry name" value="REVERSE TRANSCRIPTASE RNASE H-LIKE DOMAIN-CONTAINING PROTEIN"/>
    <property type="match status" value="1"/>
</dbReference>